<comment type="caution">
    <text evidence="7">The sequence shown here is derived from an EMBL/GenBank/DDBJ whole genome shotgun (WGS) entry which is preliminary data.</text>
</comment>
<feature type="compositionally biased region" description="Basic and acidic residues" evidence="5">
    <location>
        <begin position="1"/>
        <end position="11"/>
    </location>
</feature>
<dbReference type="Proteomes" id="UP001301350">
    <property type="component" value="Unassembled WGS sequence"/>
</dbReference>
<comment type="subcellular location">
    <subcellularLocation>
        <location evidence="1">Membrane</location>
        <topology evidence="1">Multi-pass membrane protein</topology>
    </subcellularLocation>
</comment>
<dbReference type="SMART" id="SM01160">
    <property type="entry name" value="DUF1751"/>
    <property type="match status" value="1"/>
</dbReference>
<organism evidence="7 8">
    <name type="scientific">Cyanidium caldarium</name>
    <name type="common">Red alga</name>
    <dbReference type="NCBI Taxonomy" id="2771"/>
    <lineage>
        <taxon>Eukaryota</taxon>
        <taxon>Rhodophyta</taxon>
        <taxon>Bangiophyceae</taxon>
        <taxon>Cyanidiales</taxon>
        <taxon>Cyanidiaceae</taxon>
        <taxon>Cyanidium</taxon>
    </lineage>
</organism>
<dbReference type="Gene3D" id="1.20.1540.10">
    <property type="entry name" value="Rhomboid-like"/>
    <property type="match status" value="1"/>
</dbReference>
<dbReference type="PANTHER" id="PTHR13377:SF3">
    <property type="entry name" value="TRANSMEMBRANE PROTEIN 115"/>
    <property type="match status" value="1"/>
</dbReference>
<dbReference type="AlphaFoldDB" id="A0AAV9IRK8"/>
<keyword evidence="8" id="KW-1185">Reference proteome</keyword>
<accession>A0AAV9IRK8</accession>
<dbReference type="SUPFAM" id="SSF144091">
    <property type="entry name" value="Rhomboid-like"/>
    <property type="match status" value="1"/>
</dbReference>
<evidence type="ECO:0000256" key="5">
    <source>
        <dbReference type="SAM" id="MobiDB-lite"/>
    </source>
</evidence>
<feature type="region of interest" description="Disordered" evidence="5">
    <location>
        <begin position="1"/>
        <end position="58"/>
    </location>
</feature>
<evidence type="ECO:0000256" key="4">
    <source>
        <dbReference type="ARBA" id="ARBA00023136"/>
    </source>
</evidence>
<feature type="transmembrane region" description="Helical" evidence="6">
    <location>
        <begin position="90"/>
        <end position="107"/>
    </location>
</feature>
<dbReference type="InterPro" id="IPR013861">
    <property type="entry name" value="TMEM115/Pdh1/Rbl19"/>
</dbReference>
<evidence type="ECO:0000256" key="2">
    <source>
        <dbReference type="ARBA" id="ARBA00022692"/>
    </source>
</evidence>
<keyword evidence="3 6" id="KW-1133">Transmembrane helix</keyword>
<evidence type="ECO:0000256" key="6">
    <source>
        <dbReference type="SAM" id="Phobius"/>
    </source>
</evidence>
<feature type="transmembrane region" description="Helical" evidence="6">
    <location>
        <begin position="183"/>
        <end position="209"/>
    </location>
</feature>
<feature type="transmembrane region" description="Helical" evidence="6">
    <location>
        <begin position="215"/>
        <end position="239"/>
    </location>
</feature>
<dbReference type="GO" id="GO:0006890">
    <property type="term" value="P:retrograde vesicle-mediated transport, Golgi to endoplasmic reticulum"/>
    <property type="evidence" value="ECO:0007669"/>
    <property type="project" value="InterPro"/>
</dbReference>
<keyword evidence="2 6" id="KW-0812">Transmembrane</keyword>
<feature type="compositionally biased region" description="Basic and acidic residues" evidence="5">
    <location>
        <begin position="29"/>
        <end position="39"/>
    </location>
</feature>
<evidence type="ECO:0000256" key="3">
    <source>
        <dbReference type="ARBA" id="ARBA00022989"/>
    </source>
</evidence>
<feature type="compositionally biased region" description="Pro residues" evidence="5">
    <location>
        <begin position="41"/>
        <end position="52"/>
    </location>
</feature>
<dbReference type="PANTHER" id="PTHR13377">
    <property type="entry name" value="PLACENTAL PROTEIN 6"/>
    <property type="match status" value="1"/>
</dbReference>
<sequence length="389" mass="42717">MSGKAGHERGSDVPSNGPLPGRETSTSHPAERETADGIHEQPPPPPPPPPQQQRPSGSVWRAQMVAATQRGLLPVWEARGLSALPPVTRLLLLVLVLTYALSWWPWFLDHFGLSAWRTLSQLHLWNVLTYGLIESRLWELAASVLALVTVGRLVELVWAEPNALTRSTLHVSGGGLREESFQLAFYLMAVIAASGVALLLYRMVAYYLLALDAEYLFQPVTGFAAGVAALLMALARAVPHHTFEAWAPLRQLPMRHLPNIYVNVVLTPVALLPGLLNTACLAVFGTAFSWVYLRYLPHIAPGAALDTSASDDAPLGILFPDSIRRLVQRLWQRARFGPTSASPSDYTLPVTHRSSDPAEAERRRARAMRSLEERLERGAGKPDANDVQV</sequence>
<dbReference type="GO" id="GO:0005794">
    <property type="term" value="C:Golgi apparatus"/>
    <property type="evidence" value="ECO:0007669"/>
    <property type="project" value="TreeGrafter"/>
</dbReference>
<name>A0AAV9IRK8_CYACA</name>
<dbReference type="GO" id="GO:0016020">
    <property type="term" value="C:membrane"/>
    <property type="evidence" value="ECO:0007669"/>
    <property type="project" value="UniProtKB-SubCell"/>
</dbReference>
<dbReference type="EMBL" id="JANCYW010000003">
    <property type="protein sequence ID" value="KAK4534944.1"/>
    <property type="molecule type" value="Genomic_DNA"/>
</dbReference>
<evidence type="ECO:0000313" key="7">
    <source>
        <dbReference type="EMBL" id="KAK4534944.1"/>
    </source>
</evidence>
<feature type="transmembrane region" description="Helical" evidence="6">
    <location>
        <begin position="260"/>
        <end position="293"/>
    </location>
</feature>
<feature type="region of interest" description="Disordered" evidence="5">
    <location>
        <begin position="339"/>
        <end position="389"/>
    </location>
</feature>
<evidence type="ECO:0000256" key="1">
    <source>
        <dbReference type="ARBA" id="ARBA00004141"/>
    </source>
</evidence>
<evidence type="ECO:0000313" key="8">
    <source>
        <dbReference type="Proteomes" id="UP001301350"/>
    </source>
</evidence>
<reference evidence="7 8" key="1">
    <citation type="submission" date="2022-07" db="EMBL/GenBank/DDBJ databases">
        <title>Genome-wide signatures of adaptation to extreme environments.</title>
        <authorList>
            <person name="Cho C.H."/>
            <person name="Yoon H.S."/>
        </authorList>
    </citation>
    <scope>NUCLEOTIDE SEQUENCE [LARGE SCALE GENOMIC DNA]</scope>
    <source>
        <strain evidence="7 8">DBV 063 E5</strain>
    </source>
</reference>
<feature type="compositionally biased region" description="Basic and acidic residues" evidence="5">
    <location>
        <begin position="369"/>
        <end position="389"/>
    </location>
</feature>
<feature type="compositionally biased region" description="Basic and acidic residues" evidence="5">
    <location>
        <begin position="353"/>
        <end position="362"/>
    </location>
</feature>
<proteinExistence type="predicted"/>
<dbReference type="InterPro" id="IPR035952">
    <property type="entry name" value="Rhomboid-like_sf"/>
</dbReference>
<protein>
    <submittedName>
        <fullName evidence="7">Uncharacterized protein</fullName>
    </submittedName>
</protein>
<keyword evidence="4 6" id="KW-0472">Membrane</keyword>
<gene>
    <name evidence="7" type="ORF">CDCA_CDCA03G0969</name>
</gene>